<reference evidence="1 2" key="1">
    <citation type="submission" date="2017-12" db="EMBL/GenBank/DDBJ databases">
        <title>Phylogenetic diversity of female urinary microbiome.</title>
        <authorList>
            <person name="Thomas-White K."/>
            <person name="Wolfe A.J."/>
        </authorList>
    </citation>
    <scope>NUCLEOTIDE SEQUENCE [LARGE SCALE GENOMIC DNA]</scope>
    <source>
        <strain evidence="1 2">UMB0018</strain>
    </source>
</reference>
<dbReference type="AlphaFoldDB" id="A0A2I1HXP9"/>
<dbReference type="Proteomes" id="UP000234198">
    <property type="component" value="Unassembled WGS sequence"/>
</dbReference>
<dbReference type="RefSeq" id="WP_101602493.1">
    <property type="nucleotide sequence ID" value="NZ_PKKM01000021.1"/>
</dbReference>
<proteinExistence type="predicted"/>
<sequence>MLERYTDLIERLVRDSLTRTREFNQALSFTNDGTLYFTVWDEDGTTFFSRSEREPSTSADLQTDCDSVAAYVLTTQLGAKRAMALHFDLPRFPRKIDQLHPSWVAEKTPWPPTLLYHRIDDPSVRFYSNTPSIAVPTTHAMQDDLEDLLKKYMA</sequence>
<gene>
    <name evidence="1" type="ORF">CYJ22_09910</name>
</gene>
<evidence type="ECO:0000313" key="1">
    <source>
        <dbReference type="EMBL" id="PKY63648.1"/>
    </source>
</evidence>
<comment type="caution">
    <text evidence="1">The sequence shown here is derived from an EMBL/GenBank/DDBJ whole genome shotgun (WGS) entry which is preliminary data.</text>
</comment>
<dbReference type="EMBL" id="PKKM01000021">
    <property type="protein sequence ID" value="PKY63648.1"/>
    <property type="molecule type" value="Genomic_DNA"/>
</dbReference>
<organism evidence="1 2">
    <name type="scientific">Schaalia odontolytica</name>
    <dbReference type="NCBI Taxonomy" id="1660"/>
    <lineage>
        <taxon>Bacteria</taxon>
        <taxon>Bacillati</taxon>
        <taxon>Actinomycetota</taxon>
        <taxon>Actinomycetes</taxon>
        <taxon>Actinomycetales</taxon>
        <taxon>Actinomycetaceae</taxon>
        <taxon>Schaalia</taxon>
    </lineage>
</organism>
<accession>A0A2I1HXP9</accession>
<protein>
    <submittedName>
        <fullName evidence="1">Uncharacterized protein</fullName>
    </submittedName>
</protein>
<evidence type="ECO:0000313" key="2">
    <source>
        <dbReference type="Proteomes" id="UP000234198"/>
    </source>
</evidence>
<name>A0A2I1HXP9_9ACTO</name>